<dbReference type="Pfam" id="PF00126">
    <property type="entry name" value="HTH_1"/>
    <property type="match status" value="1"/>
</dbReference>
<sequence length="298" mass="32810">MRRMPPLNALKAFEASGRHLTFKRAAQELGVTQGAVSQQVRSLEKILKIKLFNRNPRGLSLTDEGRRYLPSIHRAFDMIAEATDTITPGEVVVTISTSPSLATRWLVPRLGEFSAQNPDIRIRLDASNTLVNFQSDGVDIAIRLGTPPFGPGLLADPLFSSDVIAVCHPDLAQGPQPIRVPQDLRHHVLLEDSHGRWPLFLETMCTGQPLPDIRTMTFSHTSLAIDAALARQGVALTPKALVDRDLSSNRLCQAFEAALATGDGYYIVSPRKPRDPALIATVRDWLRNESQNQGAESR</sequence>
<reference evidence="6 7" key="1">
    <citation type="submission" date="2023-04" db="EMBL/GenBank/DDBJ databases">
        <title>Complete genome sequence of Alisedimentitalea scapharcae.</title>
        <authorList>
            <person name="Rong J.-C."/>
            <person name="Yi M.-L."/>
            <person name="Zhao Q."/>
        </authorList>
    </citation>
    <scope>NUCLEOTIDE SEQUENCE [LARGE SCALE GENOMIC DNA]</scope>
    <source>
        <strain evidence="6 7">KCTC 42119</strain>
    </source>
</reference>
<dbReference type="PANTHER" id="PTHR30537:SF74">
    <property type="entry name" value="HTH-TYPE TRANSCRIPTIONAL REGULATOR TRPI"/>
    <property type="match status" value="1"/>
</dbReference>
<dbReference type="InterPro" id="IPR036390">
    <property type="entry name" value="WH_DNA-bd_sf"/>
</dbReference>
<dbReference type="SUPFAM" id="SSF46785">
    <property type="entry name" value="Winged helix' DNA-binding domain"/>
    <property type="match status" value="1"/>
</dbReference>
<proteinExistence type="inferred from homology"/>
<dbReference type="InterPro" id="IPR005119">
    <property type="entry name" value="LysR_subst-bd"/>
</dbReference>
<organism evidence="6 7">
    <name type="scientific">Aliisedimentitalea scapharcae</name>
    <dbReference type="NCBI Taxonomy" id="1524259"/>
    <lineage>
        <taxon>Bacteria</taxon>
        <taxon>Pseudomonadati</taxon>
        <taxon>Pseudomonadota</taxon>
        <taxon>Alphaproteobacteria</taxon>
        <taxon>Rhodobacterales</taxon>
        <taxon>Roseobacteraceae</taxon>
        <taxon>Aliisedimentitalea</taxon>
    </lineage>
</organism>
<accession>A0ABZ2XWA3</accession>
<evidence type="ECO:0000256" key="1">
    <source>
        <dbReference type="ARBA" id="ARBA00009437"/>
    </source>
</evidence>
<protein>
    <submittedName>
        <fullName evidence="6">Transcriptional regulator GcvA</fullName>
    </submittedName>
</protein>
<feature type="domain" description="HTH lysR-type" evidence="5">
    <location>
        <begin position="5"/>
        <end position="62"/>
    </location>
</feature>
<dbReference type="CDD" id="cd08432">
    <property type="entry name" value="PBP2_GcdR_TrpI_HvrB_AmpR_like"/>
    <property type="match status" value="1"/>
</dbReference>
<evidence type="ECO:0000259" key="5">
    <source>
        <dbReference type="PROSITE" id="PS50931"/>
    </source>
</evidence>
<dbReference type="EMBL" id="CP123584">
    <property type="protein sequence ID" value="WZK90385.1"/>
    <property type="molecule type" value="Genomic_DNA"/>
</dbReference>
<dbReference type="Pfam" id="PF03466">
    <property type="entry name" value="LysR_substrate"/>
    <property type="match status" value="1"/>
</dbReference>
<dbReference type="PANTHER" id="PTHR30537">
    <property type="entry name" value="HTH-TYPE TRANSCRIPTIONAL REGULATOR"/>
    <property type="match status" value="1"/>
</dbReference>
<name>A0ABZ2XWA3_9RHOB</name>
<keyword evidence="4" id="KW-0804">Transcription</keyword>
<evidence type="ECO:0000313" key="6">
    <source>
        <dbReference type="EMBL" id="WZK90385.1"/>
    </source>
</evidence>
<dbReference type="RefSeq" id="WP_406649074.1">
    <property type="nucleotide sequence ID" value="NZ_CP123584.1"/>
</dbReference>
<dbReference type="InterPro" id="IPR036388">
    <property type="entry name" value="WH-like_DNA-bd_sf"/>
</dbReference>
<dbReference type="InterPro" id="IPR000847">
    <property type="entry name" value="LysR_HTH_N"/>
</dbReference>
<dbReference type="PRINTS" id="PR00039">
    <property type="entry name" value="HTHLYSR"/>
</dbReference>
<dbReference type="Gene3D" id="3.40.190.10">
    <property type="entry name" value="Periplasmic binding protein-like II"/>
    <property type="match status" value="2"/>
</dbReference>
<keyword evidence="2" id="KW-0805">Transcription regulation</keyword>
<evidence type="ECO:0000313" key="7">
    <source>
        <dbReference type="Proteomes" id="UP001623232"/>
    </source>
</evidence>
<comment type="similarity">
    <text evidence="1">Belongs to the LysR transcriptional regulatory family.</text>
</comment>
<evidence type="ECO:0000256" key="2">
    <source>
        <dbReference type="ARBA" id="ARBA00023015"/>
    </source>
</evidence>
<dbReference type="Gene3D" id="1.10.10.10">
    <property type="entry name" value="Winged helix-like DNA-binding domain superfamily/Winged helix DNA-binding domain"/>
    <property type="match status" value="1"/>
</dbReference>
<dbReference type="NCBIfam" id="NF008352">
    <property type="entry name" value="PRK11139.1"/>
    <property type="match status" value="1"/>
</dbReference>
<dbReference type="InterPro" id="IPR058163">
    <property type="entry name" value="LysR-type_TF_proteobact-type"/>
</dbReference>
<gene>
    <name evidence="6" type="primary">gcvA</name>
    <name evidence="6" type="ORF">QEZ52_07545</name>
</gene>
<evidence type="ECO:0000256" key="4">
    <source>
        <dbReference type="ARBA" id="ARBA00023163"/>
    </source>
</evidence>
<evidence type="ECO:0000256" key="3">
    <source>
        <dbReference type="ARBA" id="ARBA00023125"/>
    </source>
</evidence>
<dbReference type="Proteomes" id="UP001623232">
    <property type="component" value="Chromosome"/>
</dbReference>
<keyword evidence="7" id="KW-1185">Reference proteome</keyword>
<keyword evidence="3" id="KW-0238">DNA-binding</keyword>
<dbReference type="PROSITE" id="PS50931">
    <property type="entry name" value="HTH_LYSR"/>
    <property type="match status" value="1"/>
</dbReference>
<dbReference type="SUPFAM" id="SSF53850">
    <property type="entry name" value="Periplasmic binding protein-like II"/>
    <property type="match status" value="1"/>
</dbReference>